<evidence type="ECO:0000313" key="2">
    <source>
        <dbReference type="Proteomes" id="UP000198748"/>
    </source>
</evidence>
<dbReference type="RefSeq" id="WP_090147794.1">
    <property type="nucleotide sequence ID" value="NZ_FNAN01000004.1"/>
</dbReference>
<evidence type="ECO:0000313" key="1">
    <source>
        <dbReference type="EMBL" id="SDE19798.1"/>
    </source>
</evidence>
<reference evidence="2" key="1">
    <citation type="submission" date="2016-10" db="EMBL/GenBank/DDBJ databases">
        <authorList>
            <person name="Varghese N."/>
            <person name="Submissions S."/>
        </authorList>
    </citation>
    <scope>NUCLEOTIDE SEQUENCE [LARGE SCALE GENOMIC DNA]</scope>
    <source>
        <strain evidence="2">DSM 25329</strain>
    </source>
</reference>
<sequence>MTKITIRQTGKKLTNMEFQIINGAQQHAHEYDQLAMRLFLESEIDDWKRRDKYRGAPTRLLVRSQWEMALMNQDVELAIFKTIA</sequence>
<dbReference type="AlphaFoldDB" id="A0A1G7AY45"/>
<dbReference type="Proteomes" id="UP000198748">
    <property type="component" value="Unassembled WGS sequence"/>
</dbReference>
<name>A0A1G7AY45_9BACT</name>
<gene>
    <name evidence="1" type="ORF">SAMN04487996_10412</name>
</gene>
<accession>A0A1G7AY45</accession>
<dbReference type="STRING" id="659014.SAMN04487996_10412"/>
<dbReference type="EMBL" id="FNAN01000004">
    <property type="protein sequence ID" value="SDE19798.1"/>
    <property type="molecule type" value="Genomic_DNA"/>
</dbReference>
<organism evidence="1 2">
    <name type="scientific">Dyadobacter soli</name>
    <dbReference type="NCBI Taxonomy" id="659014"/>
    <lineage>
        <taxon>Bacteria</taxon>
        <taxon>Pseudomonadati</taxon>
        <taxon>Bacteroidota</taxon>
        <taxon>Cytophagia</taxon>
        <taxon>Cytophagales</taxon>
        <taxon>Spirosomataceae</taxon>
        <taxon>Dyadobacter</taxon>
    </lineage>
</organism>
<protein>
    <submittedName>
        <fullName evidence="1">Uncharacterized protein</fullName>
    </submittedName>
</protein>
<keyword evidence="2" id="KW-1185">Reference proteome</keyword>
<proteinExistence type="predicted"/>